<dbReference type="Proteomes" id="UP000006324">
    <property type="component" value="Unassembled WGS sequence"/>
</dbReference>
<evidence type="ECO:0000313" key="1">
    <source>
        <dbReference type="EMBL" id="EKO27444.1"/>
    </source>
</evidence>
<sequence>MIGEFNQDSICLFWFLDDFYLDFDLNFSNAEKVKGDSLEKKSFQS</sequence>
<reference evidence="1 2" key="1">
    <citation type="submission" date="2012-09" db="EMBL/GenBank/DDBJ databases">
        <authorList>
            <person name="Harkins D.M."/>
            <person name="Durkin A.S."/>
            <person name="Brinkac L.M."/>
            <person name="Selengut J.D."/>
            <person name="Sanka R."/>
            <person name="DePew J."/>
            <person name="Purushe J."/>
            <person name="Chanthongthip A."/>
            <person name="Lattana O."/>
            <person name="Phetsouvanh R."/>
            <person name="Newton P.N."/>
            <person name="Vinetz J.M."/>
            <person name="Sutton G.G."/>
            <person name="Nelson W.C."/>
            <person name="Fouts D.E."/>
        </authorList>
    </citation>
    <scope>NUCLEOTIDE SEQUENCE [LARGE SCALE GENOMIC DNA]</scope>
    <source>
        <strain evidence="1 2">UI 12621</strain>
    </source>
</reference>
<dbReference type="AlphaFoldDB" id="A0A0F6HGD5"/>
<gene>
    <name evidence="1" type="ORF">LEP1GSC104_2009</name>
</gene>
<comment type="caution">
    <text evidence="1">The sequence shown here is derived from an EMBL/GenBank/DDBJ whole genome shotgun (WGS) entry which is preliminary data.</text>
</comment>
<accession>A0A0F6HGD5</accession>
<dbReference type="EMBL" id="AHNQ02000003">
    <property type="protein sequence ID" value="EKO27444.1"/>
    <property type="molecule type" value="Genomic_DNA"/>
</dbReference>
<proteinExistence type="predicted"/>
<evidence type="ECO:0000313" key="2">
    <source>
        <dbReference type="Proteomes" id="UP000006324"/>
    </source>
</evidence>
<protein>
    <submittedName>
        <fullName evidence="1">Uncharacterized protein</fullName>
    </submittedName>
</protein>
<name>A0A0F6HGD5_LEPIR</name>
<organism evidence="1 2">
    <name type="scientific">Leptospira interrogans str. UI 12621</name>
    <dbReference type="NCBI Taxonomy" id="1049937"/>
    <lineage>
        <taxon>Bacteria</taxon>
        <taxon>Pseudomonadati</taxon>
        <taxon>Spirochaetota</taxon>
        <taxon>Spirochaetia</taxon>
        <taxon>Leptospirales</taxon>
        <taxon>Leptospiraceae</taxon>
        <taxon>Leptospira</taxon>
    </lineage>
</organism>